<feature type="signal peptide" evidence="1">
    <location>
        <begin position="1"/>
        <end position="41"/>
    </location>
</feature>
<dbReference type="Proteomes" id="UP000632289">
    <property type="component" value="Unassembled WGS sequence"/>
</dbReference>
<sequence length="185" mass="19116">MQPTAGSDLPHTRSRSPHWLITGAALAALLAAAALVRPADAAGPAPGPPAGPDPTQARYPVDCGPWELKVTDRAEADFDADGQAETVAVVRCATGAGTPPSGMFVLAHPADPGGAPRVAMTLVEPADQHSVDALTVRRGTIAATLRGYSTPEVPRCCPDRELDVRWRWQNGAFTRDSVGAAGAPV</sequence>
<proteinExistence type="predicted"/>
<evidence type="ECO:0000256" key="1">
    <source>
        <dbReference type="SAM" id="SignalP"/>
    </source>
</evidence>
<evidence type="ECO:0000313" key="3">
    <source>
        <dbReference type="Proteomes" id="UP000632289"/>
    </source>
</evidence>
<organism evidence="2 3">
    <name type="scientific">Streptomyces chumphonensis</name>
    <dbReference type="NCBI Taxonomy" id="1214925"/>
    <lineage>
        <taxon>Bacteria</taxon>
        <taxon>Bacillati</taxon>
        <taxon>Actinomycetota</taxon>
        <taxon>Actinomycetes</taxon>
        <taxon>Kitasatosporales</taxon>
        <taxon>Streptomycetaceae</taxon>
        <taxon>Streptomyces</taxon>
    </lineage>
</organism>
<keyword evidence="3" id="KW-1185">Reference proteome</keyword>
<protein>
    <recommendedName>
        <fullName evidence="4">Secreted protein</fullName>
    </recommendedName>
</protein>
<comment type="caution">
    <text evidence="2">The sequence shown here is derived from an EMBL/GenBank/DDBJ whole genome shotgun (WGS) entry which is preliminary data.</text>
</comment>
<gene>
    <name evidence="2" type="ORF">IF129_08280</name>
</gene>
<reference evidence="2" key="1">
    <citation type="submission" date="2020-09" db="EMBL/GenBank/DDBJ databases">
        <title>Secondary metabolite and genome analysis of marine Streptomyces chumphonensis KK1-2T.</title>
        <authorList>
            <person name="Phongsopitanun W."/>
            <person name="Kanchanasin P."/>
            <person name="Pittayakhajonwut P."/>
            <person name="Suwanborirux K."/>
            <person name="Tanasupawat S."/>
        </authorList>
    </citation>
    <scope>NUCLEOTIDE SEQUENCE</scope>
    <source>
        <strain evidence="2">KK1-2</strain>
    </source>
</reference>
<feature type="chain" id="PRO_5036850232" description="Secreted protein" evidence="1">
    <location>
        <begin position="42"/>
        <end position="185"/>
    </location>
</feature>
<dbReference type="EMBL" id="JACXYU010000003">
    <property type="protein sequence ID" value="MBD3931559.1"/>
    <property type="molecule type" value="Genomic_DNA"/>
</dbReference>
<dbReference type="RefSeq" id="WP_191208867.1">
    <property type="nucleotide sequence ID" value="NZ_BAABKL010000018.1"/>
</dbReference>
<accession>A0A927ICF1</accession>
<dbReference type="AlphaFoldDB" id="A0A927ICF1"/>
<evidence type="ECO:0000313" key="2">
    <source>
        <dbReference type="EMBL" id="MBD3931559.1"/>
    </source>
</evidence>
<name>A0A927ICF1_9ACTN</name>
<keyword evidence="1" id="KW-0732">Signal</keyword>
<evidence type="ECO:0008006" key="4">
    <source>
        <dbReference type="Google" id="ProtNLM"/>
    </source>
</evidence>